<dbReference type="Proteomes" id="UP000789396">
    <property type="component" value="Unassembled WGS sequence"/>
</dbReference>
<feature type="non-terminal residue" evidence="1">
    <location>
        <position position="1"/>
    </location>
</feature>
<dbReference type="EMBL" id="CAJVPZ010022857">
    <property type="protein sequence ID" value="CAG8713358.1"/>
    <property type="molecule type" value="Genomic_DNA"/>
</dbReference>
<evidence type="ECO:0000313" key="2">
    <source>
        <dbReference type="Proteomes" id="UP000789396"/>
    </source>
</evidence>
<comment type="caution">
    <text evidence="1">The sequence shown here is derived from an EMBL/GenBank/DDBJ whole genome shotgun (WGS) entry which is preliminary data.</text>
</comment>
<dbReference type="OrthoDB" id="2468635at2759"/>
<evidence type="ECO:0000313" key="1">
    <source>
        <dbReference type="EMBL" id="CAG8713358.1"/>
    </source>
</evidence>
<dbReference type="AlphaFoldDB" id="A0A9N9HYR8"/>
<protein>
    <submittedName>
        <fullName evidence="1">6714_t:CDS:1</fullName>
    </submittedName>
</protein>
<keyword evidence="2" id="KW-1185">Reference proteome</keyword>
<gene>
    <name evidence="1" type="ORF">RFULGI_LOCUS10989</name>
</gene>
<name>A0A9N9HYR8_9GLOM</name>
<organism evidence="1 2">
    <name type="scientific">Racocetra fulgida</name>
    <dbReference type="NCBI Taxonomy" id="60492"/>
    <lineage>
        <taxon>Eukaryota</taxon>
        <taxon>Fungi</taxon>
        <taxon>Fungi incertae sedis</taxon>
        <taxon>Mucoromycota</taxon>
        <taxon>Glomeromycotina</taxon>
        <taxon>Glomeromycetes</taxon>
        <taxon>Diversisporales</taxon>
        <taxon>Gigasporaceae</taxon>
        <taxon>Racocetra</taxon>
    </lineage>
</organism>
<sequence>DSDTSSFKNNMCEQLDEIYNKLEIAENKYLPLIEYGYPLISEVRQCRDSITY</sequence>
<reference evidence="1" key="1">
    <citation type="submission" date="2021-06" db="EMBL/GenBank/DDBJ databases">
        <authorList>
            <person name="Kallberg Y."/>
            <person name="Tangrot J."/>
            <person name="Rosling A."/>
        </authorList>
    </citation>
    <scope>NUCLEOTIDE SEQUENCE</scope>
    <source>
        <strain evidence="1">IN212</strain>
    </source>
</reference>
<proteinExistence type="predicted"/>
<accession>A0A9N9HYR8</accession>